<gene>
    <name evidence="2" type="ORF">L227DRAFT_622822</name>
</gene>
<feature type="compositionally biased region" description="Polar residues" evidence="1">
    <location>
        <begin position="319"/>
        <end position="329"/>
    </location>
</feature>
<keyword evidence="3" id="KW-1185">Reference proteome</keyword>
<dbReference type="SUPFAM" id="SSF53474">
    <property type="entry name" value="alpha/beta-Hydrolases"/>
    <property type="match status" value="1"/>
</dbReference>
<feature type="non-terminal residue" evidence="2">
    <location>
        <position position="1"/>
    </location>
</feature>
<dbReference type="OrthoDB" id="425534at2759"/>
<dbReference type="Gene3D" id="3.40.50.1820">
    <property type="entry name" value="alpha/beta hydrolase"/>
    <property type="match status" value="1"/>
</dbReference>
<evidence type="ECO:0000313" key="3">
    <source>
        <dbReference type="Proteomes" id="UP000313359"/>
    </source>
</evidence>
<reference evidence="2" key="1">
    <citation type="journal article" date="2018" name="Genome Biol. Evol.">
        <title>Genomics and development of Lentinus tigrinus, a white-rot wood-decaying mushroom with dimorphic fruiting bodies.</title>
        <authorList>
            <person name="Wu B."/>
            <person name="Xu Z."/>
            <person name="Knudson A."/>
            <person name="Carlson A."/>
            <person name="Chen N."/>
            <person name="Kovaka S."/>
            <person name="LaButti K."/>
            <person name="Lipzen A."/>
            <person name="Pennachio C."/>
            <person name="Riley R."/>
            <person name="Schakwitz W."/>
            <person name="Umezawa K."/>
            <person name="Ohm R.A."/>
            <person name="Grigoriev I.V."/>
            <person name="Nagy L.G."/>
            <person name="Gibbons J."/>
            <person name="Hibbett D."/>
        </authorList>
    </citation>
    <scope>NUCLEOTIDE SEQUENCE [LARGE SCALE GENOMIC DNA]</scope>
    <source>
        <strain evidence="2">ALCF2SS1-6</strain>
    </source>
</reference>
<feature type="region of interest" description="Disordered" evidence="1">
    <location>
        <begin position="306"/>
        <end position="329"/>
    </location>
</feature>
<dbReference type="AlphaFoldDB" id="A0A5C2RLQ0"/>
<organism evidence="2 3">
    <name type="scientific">Lentinus tigrinus ALCF2SS1-6</name>
    <dbReference type="NCBI Taxonomy" id="1328759"/>
    <lineage>
        <taxon>Eukaryota</taxon>
        <taxon>Fungi</taxon>
        <taxon>Dikarya</taxon>
        <taxon>Basidiomycota</taxon>
        <taxon>Agaricomycotina</taxon>
        <taxon>Agaricomycetes</taxon>
        <taxon>Polyporales</taxon>
        <taxon>Polyporaceae</taxon>
        <taxon>Lentinus</taxon>
    </lineage>
</organism>
<dbReference type="InterPro" id="IPR029058">
    <property type="entry name" value="AB_hydrolase_fold"/>
</dbReference>
<feature type="region of interest" description="Disordered" evidence="1">
    <location>
        <begin position="265"/>
        <end position="290"/>
    </location>
</feature>
<protein>
    <recommendedName>
        <fullName evidence="4">AB hydrolase-1 domain-containing protein</fullName>
    </recommendedName>
</protein>
<dbReference type="Proteomes" id="UP000313359">
    <property type="component" value="Unassembled WGS sequence"/>
</dbReference>
<evidence type="ECO:0000313" key="2">
    <source>
        <dbReference type="EMBL" id="RPD52234.1"/>
    </source>
</evidence>
<dbReference type="EMBL" id="ML122386">
    <property type="protein sequence ID" value="RPD52234.1"/>
    <property type="molecule type" value="Genomic_DNA"/>
</dbReference>
<name>A0A5C2RLQ0_9APHY</name>
<evidence type="ECO:0000256" key="1">
    <source>
        <dbReference type="SAM" id="MobiDB-lite"/>
    </source>
</evidence>
<sequence length="329" mass="36360">LRTSDETAEFFRTRVEVVGTRCEEYVGCQGGVGRFMSTASTAMDVVKISEKLGQEKVMNCGFSYESVLGHYFSAMYPEKVDRVIIDGVFDSHNHRAALWNSNLFDFEKVVESLFTYCHQTGPLQCPLYESTPDKIRARYFAILDAVAHKPVLVPLAEFPMVRTCRDLVWQLFGTTYRPLVGYNAVVDVICAIETGNQTGLVALAPKIHQPAQCDCAADQQHGIPKTRRSLPSRAAMARSTRMTRRRTASTMRIWSLSLRTVGRAGRSTTCSARSGHPPEVEVHGPARGKCHSEPAAAHCAVVRSLGRKRHGDDGHRTESISPNPNGSSC</sequence>
<evidence type="ECO:0008006" key="4">
    <source>
        <dbReference type="Google" id="ProtNLM"/>
    </source>
</evidence>
<accession>A0A5C2RLQ0</accession>
<proteinExistence type="predicted"/>
<dbReference type="STRING" id="1328759.A0A5C2RLQ0"/>
<feature type="region of interest" description="Disordered" evidence="1">
    <location>
        <begin position="224"/>
        <end position="248"/>
    </location>
</feature>